<proteinExistence type="predicted"/>
<name>A0A976N244_9VIRU</name>
<reference evidence="1" key="1">
    <citation type="submission" date="2022-02" db="EMBL/GenBank/DDBJ databases">
        <title>Towards deciphering the DNA virus diversity associated with rodent species in the families Cricetidae and Heteromyidae.</title>
        <authorList>
            <person name="Lund M."/>
            <person name="Larsen B.B."/>
            <person name="Gryseels S."/>
            <person name="Kraberger S."/>
            <person name="Rowsey D.M."/>
            <person name="Steger L."/>
            <person name="Yule K.M."/>
            <person name="Upham N.S."/>
            <person name="Worobey M."/>
            <person name="Van Doorslaer K."/>
            <person name="Varsani A."/>
        </authorList>
    </citation>
    <scope>NUCLEOTIDE SEQUENCE</scope>
    <source>
        <strain evidence="1">UA08Rod_5550</strain>
    </source>
</reference>
<accession>A0A976N244</accession>
<protein>
    <submittedName>
        <fullName evidence="1">Uncharacterized protein</fullName>
    </submittedName>
</protein>
<dbReference type="EMBL" id="OM869542">
    <property type="protein sequence ID" value="UPW41088.1"/>
    <property type="molecule type" value="Genomic_DNA"/>
</dbReference>
<evidence type="ECO:0000313" key="1">
    <source>
        <dbReference type="EMBL" id="UPW41088.1"/>
    </source>
</evidence>
<sequence>MNMYFDIVCPALCFLFCVIHSIISTVNMHKQNKQIDKYCEKCLQPVESGFAHTCLDHKQLDLLIQFVQSVKGGEDGSSN</sequence>
<organism evidence="1">
    <name type="scientific">Sigmofec virus UA08Rod_5550</name>
    <dbReference type="NCBI Taxonomy" id="2929429"/>
    <lineage>
        <taxon>Viruses</taxon>
        <taxon>Monodnaviria</taxon>
        <taxon>Sangervirae</taxon>
        <taxon>Phixviricota</taxon>
        <taxon>Malgrandaviricetes</taxon>
        <taxon>Petitvirales</taxon>
        <taxon>Microviridae</taxon>
    </lineage>
</organism>